<evidence type="ECO:0000256" key="1">
    <source>
        <dbReference type="SAM" id="MobiDB-lite"/>
    </source>
</evidence>
<evidence type="ECO:0000313" key="2">
    <source>
        <dbReference type="EMBL" id="KAG7335752.1"/>
    </source>
</evidence>
<proteinExistence type="predicted"/>
<protein>
    <submittedName>
        <fullName evidence="2">Uncharacterized protein</fullName>
    </submittedName>
</protein>
<name>A0A9D3ST51_9TELE</name>
<dbReference type="EMBL" id="JAHKSW010000001">
    <property type="protein sequence ID" value="KAG7335752.1"/>
    <property type="molecule type" value="Genomic_DNA"/>
</dbReference>
<dbReference type="AlphaFoldDB" id="A0A9D3ST51"/>
<accession>A0A9D3ST51</accession>
<comment type="caution">
    <text evidence="2">The sequence shown here is derived from an EMBL/GenBank/DDBJ whole genome shotgun (WGS) entry which is preliminary data.</text>
</comment>
<evidence type="ECO:0000313" key="3">
    <source>
        <dbReference type="Proteomes" id="UP000824219"/>
    </source>
</evidence>
<organism evidence="2 3">
    <name type="scientific">Hemibagrus wyckioides</name>
    <dbReference type="NCBI Taxonomy" id="337641"/>
    <lineage>
        <taxon>Eukaryota</taxon>
        <taxon>Metazoa</taxon>
        <taxon>Chordata</taxon>
        <taxon>Craniata</taxon>
        <taxon>Vertebrata</taxon>
        <taxon>Euteleostomi</taxon>
        <taxon>Actinopterygii</taxon>
        <taxon>Neopterygii</taxon>
        <taxon>Teleostei</taxon>
        <taxon>Ostariophysi</taxon>
        <taxon>Siluriformes</taxon>
        <taxon>Bagridae</taxon>
        <taxon>Hemibagrus</taxon>
    </lineage>
</organism>
<keyword evidence="3" id="KW-1185">Reference proteome</keyword>
<feature type="region of interest" description="Disordered" evidence="1">
    <location>
        <begin position="17"/>
        <end position="69"/>
    </location>
</feature>
<feature type="compositionally biased region" description="Basic and acidic residues" evidence="1">
    <location>
        <begin position="26"/>
        <end position="60"/>
    </location>
</feature>
<gene>
    <name evidence="2" type="ORF">KOW79_000445</name>
</gene>
<sequence>MDTEKVTEVKELTPVVDGEVVEDDKDVEKRKVEETKEAEKGAEHKEEDKKEKEVKEEESNVCKPKSSLENIYSLSVPSSSKNNEGVQSSQAGSSLHFVSWNTNAALLVFQKFNH</sequence>
<reference evidence="2 3" key="1">
    <citation type="submission" date="2021-06" db="EMBL/GenBank/DDBJ databases">
        <title>Chromosome-level genome assembly of the red-tail catfish (Hemibagrus wyckioides).</title>
        <authorList>
            <person name="Shao F."/>
        </authorList>
    </citation>
    <scope>NUCLEOTIDE SEQUENCE [LARGE SCALE GENOMIC DNA]</scope>
    <source>
        <strain evidence="2">EC202008001</strain>
        <tissue evidence="2">Blood</tissue>
    </source>
</reference>
<dbReference type="Proteomes" id="UP000824219">
    <property type="component" value="Linkage Group LG01"/>
</dbReference>